<organism evidence="2 3">
    <name type="scientific">Cupriavidus gilardii J11</name>
    <dbReference type="NCBI Taxonomy" id="936133"/>
    <lineage>
        <taxon>Bacteria</taxon>
        <taxon>Pseudomonadati</taxon>
        <taxon>Pseudomonadota</taxon>
        <taxon>Betaproteobacteria</taxon>
        <taxon>Burkholderiales</taxon>
        <taxon>Burkholderiaceae</taxon>
        <taxon>Cupriavidus</taxon>
    </lineage>
</organism>
<evidence type="ECO:0000313" key="2">
    <source>
        <dbReference type="EMBL" id="TWG80403.1"/>
    </source>
</evidence>
<keyword evidence="3" id="KW-1185">Reference proteome</keyword>
<reference evidence="2 3" key="1">
    <citation type="submission" date="2019-07" db="EMBL/GenBank/DDBJ databases">
        <title>Genome sequencing of lignin-degrading bacterial isolates.</title>
        <authorList>
            <person name="Gladden J."/>
        </authorList>
    </citation>
    <scope>NUCLEOTIDE SEQUENCE [LARGE SCALE GENOMIC DNA]</scope>
    <source>
        <strain evidence="2 3">J11</strain>
    </source>
</reference>
<dbReference type="Proteomes" id="UP000318141">
    <property type="component" value="Unassembled WGS sequence"/>
</dbReference>
<dbReference type="AlphaFoldDB" id="A0A562B5M6"/>
<name>A0A562B5M6_9BURK</name>
<accession>A0A562B5M6</accession>
<dbReference type="InterPro" id="IPR006175">
    <property type="entry name" value="YjgF/YER057c/UK114"/>
</dbReference>
<comment type="similarity">
    <text evidence="1">Belongs to the RutC family.</text>
</comment>
<dbReference type="Pfam" id="PF01042">
    <property type="entry name" value="Ribonuc_L-PSP"/>
    <property type="match status" value="1"/>
</dbReference>
<dbReference type="SUPFAM" id="SSF55298">
    <property type="entry name" value="YjgF-like"/>
    <property type="match status" value="1"/>
</dbReference>
<dbReference type="GO" id="GO:0019239">
    <property type="term" value="F:deaminase activity"/>
    <property type="evidence" value="ECO:0007669"/>
    <property type="project" value="TreeGrafter"/>
</dbReference>
<dbReference type="EMBL" id="VLJN01000045">
    <property type="protein sequence ID" value="TWG80403.1"/>
    <property type="molecule type" value="Genomic_DNA"/>
</dbReference>
<proteinExistence type="inferred from homology"/>
<sequence>MPKTPIIPENSPPPLAPYSPGVRAGDTIYVSGVLPIGPDGKCVAVGDVAGQTRYVIETIRAVLAADNASLSDIAFNQIFLRNLDDYAAMNAVYAEYFPEAPPARYCIRADLVREEFLVEIAATAYVGA</sequence>
<dbReference type="Gene3D" id="3.30.1330.40">
    <property type="entry name" value="RutC-like"/>
    <property type="match status" value="1"/>
</dbReference>
<dbReference type="OrthoDB" id="9803101at2"/>
<dbReference type="GO" id="GO:0005829">
    <property type="term" value="C:cytosol"/>
    <property type="evidence" value="ECO:0007669"/>
    <property type="project" value="TreeGrafter"/>
</dbReference>
<dbReference type="PANTHER" id="PTHR11803">
    <property type="entry name" value="2-IMINOBUTANOATE/2-IMINOPROPANOATE DEAMINASE RIDA"/>
    <property type="match status" value="1"/>
</dbReference>
<gene>
    <name evidence="2" type="ORF">L602_000500000490</name>
</gene>
<dbReference type="InterPro" id="IPR035959">
    <property type="entry name" value="RutC-like_sf"/>
</dbReference>
<protein>
    <submittedName>
        <fullName evidence="2">Aminoacrylate peracid reductase</fullName>
    </submittedName>
</protein>
<evidence type="ECO:0000256" key="1">
    <source>
        <dbReference type="ARBA" id="ARBA00010552"/>
    </source>
</evidence>
<dbReference type="PANTHER" id="PTHR11803:SF58">
    <property type="entry name" value="PROTEIN HMF1-RELATED"/>
    <property type="match status" value="1"/>
</dbReference>
<evidence type="ECO:0000313" key="3">
    <source>
        <dbReference type="Proteomes" id="UP000318141"/>
    </source>
</evidence>
<comment type="caution">
    <text evidence="2">The sequence shown here is derived from an EMBL/GenBank/DDBJ whole genome shotgun (WGS) entry which is preliminary data.</text>
</comment>
<dbReference type="CDD" id="cd00448">
    <property type="entry name" value="YjgF_YER057c_UK114_family"/>
    <property type="match status" value="1"/>
</dbReference>